<gene>
    <name evidence="2" type="ORF">DdX_13091</name>
</gene>
<dbReference type="InterPro" id="IPR010401">
    <property type="entry name" value="AGL/Gdb1"/>
</dbReference>
<dbReference type="EMBL" id="JAKKPZ010000049">
    <property type="protein sequence ID" value="KAI1706251.1"/>
    <property type="molecule type" value="Genomic_DNA"/>
</dbReference>
<evidence type="ECO:0000313" key="3">
    <source>
        <dbReference type="Proteomes" id="UP001201812"/>
    </source>
</evidence>
<dbReference type="GO" id="GO:0005980">
    <property type="term" value="P:glycogen catabolic process"/>
    <property type="evidence" value="ECO:0007669"/>
    <property type="project" value="InterPro"/>
</dbReference>
<organism evidence="2 3">
    <name type="scientific">Ditylenchus destructor</name>
    <dbReference type="NCBI Taxonomy" id="166010"/>
    <lineage>
        <taxon>Eukaryota</taxon>
        <taxon>Metazoa</taxon>
        <taxon>Ecdysozoa</taxon>
        <taxon>Nematoda</taxon>
        <taxon>Chromadorea</taxon>
        <taxon>Rhabditida</taxon>
        <taxon>Tylenchina</taxon>
        <taxon>Tylenchomorpha</taxon>
        <taxon>Sphaerularioidea</taxon>
        <taxon>Anguinidae</taxon>
        <taxon>Anguininae</taxon>
        <taxon>Ditylenchus</taxon>
    </lineage>
</organism>
<dbReference type="Pfam" id="PF06202">
    <property type="entry name" value="GDE_C"/>
    <property type="match status" value="1"/>
</dbReference>
<evidence type="ECO:0000259" key="1">
    <source>
        <dbReference type="Pfam" id="PF06202"/>
    </source>
</evidence>
<evidence type="ECO:0000313" key="2">
    <source>
        <dbReference type="EMBL" id="KAI1706251.1"/>
    </source>
</evidence>
<dbReference type="InterPro" id="IPR008928">
    <property type="entry name" value="6-hairpin_glycosidase_sf"/>
</dbReference>
<feature type="domain" description="Glycogen debranching enzyme C-terminal" evidence="1">
    <location>
        <begin position="117"/>
        <end position="581"/>
    </location>
</feature>
<dbReference type="Proteomes" id="UP001201812">
    <property type="component" value="Unassembled WGS sequence"/>
</dbReference>
<dbReference type="PANTHER" id="PTHR10569">
    <property type="entry name" value="GLYCOGEN DEBRANCHING ENZYME"/>
    <property type="match status" value="1"/>
</dbReference>
<dbReference type="InterPro" id="IPR012341">
    <property type="entry name" value="6hp_glycosidase-like_sf"/>
</dbReference>
<accession>A0AAD4R334</accession>
<dbReference type="SUPFAM" id="SSF48208">
    <property type="entry name" value="Six-hairpin glycosidases"/>
    <property type="match status" value="1"/>
</dbReference>
<dbReference type="GO" id="GO:0004134">
    <property type="term" value="F:4-alpha-glucanotransferase activity"/>
    <property type="evidence" value="ECO:0007669"/>
    <property type="project" value="InterPro"/>
</dbReference>
<reference evidence="2" key="1">
    <citation type="submission" date="2022-01" db="EMBL/GenBank/DDBJ databases">
        <title>Genome Sequence Resource for Two Populations of Ditylenchus destructor, the Migratory Endoparasitic Phytonematode.</title>
        <authorList>
            <person name="Zhang H."/>
            <person name="Lin R."/>
            <person name="Xie B."/>
        </authorList>
    </citation>
    <scope>NUCLEOTIDE SEQUENCE</scope>
    <source>
        <strain evidence="2">BazhouSP</strain>
    </source>
</reference>
<dbReference type="GO" id="GO:0004135">
    <property type="term" value="F:amylo-alpha-1,6-glucosidase activity"/>
    <property type="evidence" value="ECO:0007669"/>
    <property type="project" value="InterPro"/>
</dbReference>
<dbReference type="AlphaFoldDB" id="A0AAD4R334"/>
<proteinExistence type="predicted"/>
<name>A0AAD4R334_9BILA</name>
<dbReference type="Gene3D" id="1.50.10.10">
    <property type="match status" value="1"/>
</dbReference>
<comment type="caution">
    <text evidence="2">The sequence shown here is derived from an EMBL/GenBank/DDBJ whole genome shotgun (WGS) entry which is preliminary data.</text>
</comment>
<keyword evidence="3" id="KW-1185">Reference proteome</keyword>
<dbReference type="PANTHER" id="PTHR10569:SF2">
    <property type="entry name" value="GLYCOGEN DEBRANCHING ENZYME"/>
    <property type="match status" value="1"/>
</dbReference>
<dbReference type="InterPro" id="IPR032790">
    <property type="entry name" value="GDE_C"/>
</dbReference>
<protein>
    <submittedName>
        <fullName evidence="2">Amylo-alpha-1,6-glucosidase domain-containing protein</fullName>
    </submittedName>
</protein>
<sequence length="593" mass="66813">MPKAPTENADHGFCVNLKAGDWLPKYILDRMKLNQKLNKLANFFENKFSLHNAKEPECFAKLFSYLFKTVRHVAIEKISENSDMLKRKTNLDIKQKLAYSSISFMAYMHNSELPQLSTSVVPNKEAKLPTLSAGLPHFVNGEYRNWGRDTFIALPGILLLTGRFEEARHIILGFAGVLRHGLIPNLLNGQGGKQPRYNARDAVWFWLAAIFQYIKIVPKGEKILNDKVRRIFHTDDAKVEDETNKKKEEALKETMHEALRRHFEGIKFRERDAGHAIDGEMGPNGFDVQAYIDHKTGLVFGGSEFNCGTWMDKMGSSPLNMSIPATPRDGAAVELQGLALLTAETLAKLSESGLFHKPGLEAKGTKWTWSEWANILRKSFQDEFFIPKDTKEGPPVNKKGIIKDSFGCSNKYGDYQLRPNFFIAIDAVPDILDGLDNGLDKTWAAIKLAGEKLSGPMGMRTLDPDDDVYRPNYYSNKPGQDRLEAKGWNYHQGPEWLWVAGKYHSAKLKVAHRLKTLRPGNAEAKKAWDDTVAELNERIKIYTKHIEQDVWASLPELTNEDGAVCGDSCNAQAWSVGCFLEALDTYDTLSGSK</sequence>